<name>A0A0H3AC95_NITV4</name>
<dbReference type="HOGENOM" id="CLU_041102_0_0_7"/>
<dbReference type="InterPro" id="IPR012893">
    <property type="entry name" value="HipA-like_C"/>
</dbReference>
<proteinExistence type="inferred from homology"/>
<gene>
    <name evidence="5" type="ordered locus">Dvul_2958</name>
</gene>
<dbReference type="GO" id="GO:0005829">
    <property type="term" value="C:cytosol"/>
    <property type="evidence" value="ECO:0007669"/>
    <property type="project" value="TreeGrafter"/>
</dbReference>
<dbReference type="Proteomes" id="UP000009173">
    <property type="component" value="Plasmid pDVUL01"/>
</dbReference>
<dbReference type="EMBL" id="CP000528">
    <property type="protein sequence ID" value="ABM29969.1"/>
    <property type="molecule type" value="Genomic_DNA"/>
</dbReference>
<geneLocation type="plasmid" evidence="5 6">
    <name>pDVUL01</name>
</geneLocation>
<evidence type="ECO:0000256" key="3">
    <source>
        <dbReference type="ARBA" id="ARBA00022777"/>
    </source>
</evidence>
<dbReference type="InterPro" id="IPR052028">
    <property type="entry name" value="HipA_Ser/Thr_kinase"/>
</dbReference>
<dbReference type="KEGG" id="dvl:Dvul_2958"/>
<dbReference type="AlphaFoldDB" id="A0A0H3AC95"/>
<protein>
    <submittedName>
        <fullName evidence="5">HipA domain protein</fullName>
    </submittedName>
</protein>
<keyword evidence="3" id="KW-0418">Kinase</keyword>
<organism evidence="5 6">
    <name type="scientific">Nitratidesulfovibrio vulgaris (strain DP4)</name>
    <name type="common">Desulfovibrio vulgaris</name>
    <dbReference type="NCBI Taxonomy" id="391774"/>
    <lineage>
        <taxon>Bacteria</taxon>
        <taxon>Pseudomonadati</taxon>
        <taxon>Thermodesulfobacteriota</taxon>
        <taxon>Desulfovibrionia</taxon>
        <taxon>Desulfovibrionales</taxon>
        <taxon>Desulfovibrionaceae</taxon>
        <taxon>Nitratidesulfovibrio</taxon>
    </lineage>
</organism>
<dbReference type="PANTHER" id="PTHR37419">
    <property type="entry name" value="SERINE/THREONINE-PROTEIN KINASE TOXIN HIPA"/>
    <property type="match status" value="1"/>
</dbReference>
<evidence type="ECO:0000256" key="2">
    <source>
        <dbReference type="ARBA" id="ARBA00022679"/>
    </source>
</evidence>
<comment type="similarity">
    <text evidence="1">Belongs to the HipA Ser/Thr kinase family.</text>
</comment>
<dbReference type="RefSeq" id="WP_011787421.1">
    <property type="nucleotide sequence ID" value="NC_008741.1"/>
</dbReference>
<feature type="domain" description="HipA-like C-terminal" evidence="4">
    <location>
        <begin position="193"/>
        <end position="403"/>
    </location>
</feature>
<reference evidence="6" key="1">
    <citation type="journal article" date="2009" name="Environ. Microbiol.">
        <title>Contribution of mobile genetic elements to Desulfovibrio vulgaris genome plasticity.</title>
        <authorList>
            <person name="Walker C.B."/>
            <person name="Stolyar S."/>
            <person name="Chivian D."/>
            <person name="Pinel N."/>
            <person name="Gabster J.A."/>
            <person name="Dehal P.S."/>
            <person name="He Z."/>
            <person name="Yang Z.K."/>
            <person name="Yen H.C."/>
            <person name="Zhou J."/>
            <person name="Wall J.D."/>
            <person name="Hazen T.C."/>
            <person name="Arkin A.P."/>
            <person name="Stahl D.A."/>
        </authorList>
    </citation>
    <scope>NUCLEOTIDE SEQUENCE [LARGE SCALE GENOMIC DNA]</scope>
    <source>
        <strain evidence="6">DP4</strain>
        <plasmid evidence="6">Plasmid pDVUL01</plasmid>
    </source>
</reference>
<accession>A0A0H3AC95</accession>
<sequence length="431" mass="47200">MTSDREAVVFVWLSGQGYVPAALLSESSGGASYTLGYGRRYAARPDALPLDPVSLPLYMPRPATSRRGVLFPVLRDAAPDKWGRKVLGLMAGRHAGTLSEMDFLISAHSPDRIGALAFGDTPAGGPRSLAAWAKDDAISLPEDDPARPDGSARLERIARVVAEVDALDDDEDLDDLRKTLPEEAFLQALASSLSVGGGRPKALVRMPEGHCIAKFGKRGDPWDEPRIEHATMTLAARCGIHVSPTRLMETDHGSVLLVRRFDRTPDGTPRHFISGFTLNAAIDEDGDWGSYHDLAQRARQHGDSHAGPELFRRMVFNALCANIDDHPRNHAWFVEREGLSMTPAYDIVPTQARFKTYDLALRCGTEGRRASLANVLTRPEPFGLRRDEAEAIARDIAGVMSTWRDHFAACGVVTKDLDELAYRFRGVPEGV</sequence>
<evidence type="ECO:0000313" key="5">
    <source>
        <dbReference type="EMBL" id="ABM29969.1"/>
    </source>
</evidence>
<keyword evidence="2" id="KW-0808">Transferase</keyword>
<dbReference type="GO" id="GO:0004674">
    <property type="term" value="F:protein serine/threonine kinase activity"/>
    <property type="evidence" value="ECO:0007669"/>
    <property type="project" value="TreeGrafter"/>
</dbReference>
<evidence type="ECO:0000313" key="6">
    <source>
        <dbReference type="Proteomes" id="UP000009173"/>
    </source>
</evidence>
<keyword evidence="5" id="KW-0614">Plasmid</keyword>
<evidence type="ECO:0000256" key="1">
    <source>
        <dbReference type="ARBA" id="ARBA00010164"/>
    </source>
</evidence>
<dbReference type="PANTHER" id="PTHR37419:SF8">
    <property type="entry name" value="TOXIN YJJJ"/>
    <property type="match status" value="1"/>
</dbReference>
<evidence type="ECO:0000259" key="4">
    <source>
        <dbReference type="Pfam" id="PF07804"/>
    </source>
</evidence>
<dbReference type="Pfam" id="PF07804">
    <property type="entry name" value="HipA_C"/>
    <property type="match status" value="1"/>
</dbReference>